<keyword evidence="3" id="KW-1185">Reference proteome</keyword>
<feature type="region of interest" description="Disordered" evidence="1">
    <location>
        <begin position="1"/>
        <end position="27"/>
    </location>
</feature>
<evidence type="ECO:0000313" key="3">
    <source>
        <dbReference type="Proteomes" id="UP000193228"/>
    </source>
</evidence>
<dbReference type="EMBL" id="FXAT01000001">
    <property type="protein sequence ID" value="SMG13956.1"/>
    <property type="molecule type" value="Genomic_DNA"/>
</dbReference>
<feature type="region of interest" description="Disordered" evidence="1">
    <location>
        <begin position="110"/>
        <end position="129"/>
    </location>
</feature>
<feature type="region of interest" description="Disordered" evidence="1">
    <location>
        <begin position="286"/>
        <end position="310"/>
    </location>
</feature>
<evidence type="ECO:0000256" key="1">
    <source>
        <dbReference type="SAM" id="MobiDB-lite"/>
    </source>
</evidence>
<protein>
    <submittedName>
        <fullName evidence="2">Uncharacterized protein</fullName>
    </submittedName>
</protein>
<organism evidence="2 3">
    <name type="scientific">Paraburkholderia susongensis</name>
    <dbReference type="NCBI Taxonomy" id="1515439"/>
    <lineage>
        <taxon>Bacteria</taxon>
        <taxon>Pseudomonadati</taxon>
        <taxon>Pseudomonadota</taxon>
        <taxon>Betaproteobacteria</taxon>
        <taxon>Burkholderiales</taxon>
        <taxon>Burkholderiaceae</taxon>
        <taxon>Paraburkholderia</taxon>
    </lineage>
</organism>
<proteinExistence type="predicted"/>
<dbReference type="AlphaFoldDB" id="A0A1X7IHC8"/>
<evidence type="ECO:0000313" key="2">
    <source>
        <dbReference type="EMBL" id="SMG13956.1"/>
    </source>
</evidence>
<sequence>MPAVQRDKRPERPRCRSRKGTYTRPLYGPIGPLRPRCGGTVRGVSVLVTGRYAVRLSRLTYSQRNVTISPRRIPVATAKRTTSPSTSDSVASMIACSSSRRARRSLPAGKRGLMTWGTPPGRTIPHSRDMPGSCTTVSLLTNLGLPLAFPVFDSCHCDPFVGRRVARLWQNAEHRPWSAVPRAWGESLLSRGSGVRAPPAVPILVRVCGSVRAGQWFYSPRNHSCGISAQATWRCVPQPSFFRAQMSEAAFPRVRRRSARAGKACCRWSPMACNGACSPCDPWSRRPYPRTKRPTTPVSKRPRQTGRSRLEVSAATIPISTARAFVPVYAHPSKFATLQSVARLDSAPHQHCVEP</sequence>
<reference evidence="3" key="1">
    <citation type="submission" date="2017-04" db="EMBL/GenBank/DDBJ databases">
        <authorList>
            <person name="Varghese N."/>
            <person name="Submissions S."/>
        </authorList>
    </citation>
    <scope>NUCLEOTIDE SEQUENCE [LARGE SCALE GENOMIC DNA]</scope>
    <source>
        <strain evidence="3">LMG 29540</strain>
    </source>
</reference>
<dbReference type="Proteomes" id="UP000193228">
    <property type="component" value="Unassembled WGS sequence"/>
</dbReference>
<accession>A0A1X7IHC8</accession>
<gene>
    <name evidence="2" type="ORF">SAMN06265784_101681</name>
</gene>
<name>A0A1X7IHC8_9BURK</name>
<feature type="compositionally biased region" description="Basic and acidic residues" evidence="1">
    <location>
        <begin position="1"/>
        <end position="14"/>
    </location>
</feature>